<evidence type="ECO:0000313" key="2">
    <source>
        <dbReference type="EMBL" id="CAB1444257.1"/>
    </source>
</evidence>
<evidence type="ECO:0000313" key="3">
    <source>
        <dbReference type="Proteomes" id="UP001153269"/>
    </source>
</evidence>
<feature type="compositionally biased region" description="Low complexity" evidence="1">
    <location>
        <begin position="11"/>
        <end position="22"/>
    </location>
</feature>
<gene>
    <name evidence="2" type="ORF">PLEPLA_LOCUS31973</name>
</gene>
<keyword evidence="3" id="KW-1185">Reference proteome</keyword>
<dbReference type="EMBL" id="CADEAL010003334">
    <property type="protein sequence ID" value="CAB1444257.1"/>
    <property type="molecule type" value="Genomic_DNA"/>
</dbReference>
<reference evidence="2" key="1">
    <citation type="submission" date="2020-03" db="EMBL/GenBank/DDBJ databases">
        <authorList>
            <person name="Weist P."/>
        </authorList>
    </citation>
    <scope>NUCLEOTIDE SEQUENCE</scope>
</reference>
<comment type="caution">
    <text evidence="2">The sequence shown here is derived from an EMBL/GenBank/DDBJ whole genome shotgun (WGS) entry which is preliminary data.</text>
</comment>
<feature type="region of interest" description="Disordered" evidence="1">
    <location>
        <begin position="181"/>
        <end position="220"/>
    </location>
</feature>
<feature type="compositionally biased region" description="Pro residues" evidence="1">
    <location>
        <begin position="29"/>
        <end position="38"/>
    </location>
</feature>
<accession>A0A9N7V7B1</accession>
<evidence type="ECO:0000256" key="1">
    <source>
        <dbReference type="SAM" id="MobiDB-lite"/>
    </source>
</evidence>
<organism evidence="2 3">
    <name type="scientific">Pleuronectes platessa</name>
    <name type="common">European plaice</name>
    <dbReference type="NCBI Taxonomy" id="8262"/>
    <lineage>
        <taxon>Eukaryota</taxon>
        <taxon>Metazoa</taxon>
        <taxon>Chordata</taxon>
        <taxon>Craniata</taxon>
        <taxon>Vertebrata</taxon>
        <taxon>Euteleostomi</taxon>
        <taxon>Actinopterygii</taxon>
        <taxon>Neopterygii</taxon>
        <taxon>Teleostei</taxon>
        <taxon>Neoteleostei</taxon>
        <taxon>Acanthomorphata</taxon>
        <taxon>Carangaria</taxon>
        <taxon>Pleuronectiformes</taxon>
        <taxon>Pleuronectoidei</taxon>
        <taxon>Pleuronectidae</taxon>
        <taxon>Pleuronectes</taxon>
    </lineage>
</organism>
<protein>
    <submittedName>
        <fullName evidence="2">Uncharacterized protein</fullName>
    </submittedName>
</protein>
<feature type="compositionally biased region" description="Basic residues" evidence="1">
    <location>
        <begin position="181"/>
        <end position="190"/>
    </location>
</feature>
<dbReference type="AlphaFoldDB" id="A0A9N7V7B1"/>
<feature type="region of interest" description="Disordered" evidence="1">
    <location>
        <begin position="1"/>
        <end position="82"/>
    </location>
</feature>
<proteinExistence type="predicted"/>
<dbReference type="Proteomes" id="UP001153269">
    <property type="component" value="Unassembled WGS sequence"/>
</dbReference>
<name>A0A9N7V7B1_PLEPL</name>
<sequence>MSLNGHRDVALSLPSPSDTDSPARSGKMLPPPPPPPPLAARDSGSSAPCCPVLASPPPLHSGGVTWRSPLPSPAGARTSDLQPLGSLVVRTAAGGATPRGLRAAAADPRAATASSNFLSLHFTVTRFQPLFPLVSPALTSPTGGLGQRSPGYVGTDIRGDFLIRLRSEKLKPPCFAPNLQRAKRPVCRPNRRPDSPPPSGSVNRPAIVQQPITSRHDCSV</sequence>